<name>A0AC60QAC7_IXOPE</name>
<proteinExistence type="predicted"/>
<gene>
    <name evidence="1" type="ORF">HPB47_022241</name>
</gene>
<evidence type="ECO:0000313" key="2">
    <source>
        <dbReference type="Proteomes" id="UP000805193"/>
    </source>
</evidence>
<dbReference type="EMBL" id="JABSTQ010009275">
    <property type="protein sequence ID" value="KAG0430942.1"/>
    <property type="molecule type" value="Genomic_DNA"/>
</dbReference>
<dbReference type="Proteomes" id="UP000805193">
    <property type="component" value="Unassembled WGS sequence"/>
</dbReference>
<sequence length="502" mass="57969">METQRRHRSSKSTAPFRTGHKRWRNERRQRTRHTASRASVFSRQSFDSKAARVPQAATFAETMDLFHIPTAPATLGYDITSLPSILPKPPPWDIIPNIMVRLIPKNMNTERHQERSQGRAHMLSKRPEPTNCIYTDAVYLHHTPEGATATAGPTKITKRKHHKHHQSFAPSNIIHHVEMWSIFWMYRSTAPFRTGHKRWRNERRQRTSIRRREPASLAENLFDSKAARVPQAATVAETITGAVTTSNCSSLSAKYAGSRRRLPVRWQRRWLHELKIEEVTYLRYQSIMGATLPVSSLSEQRRVPKATLKRGICGSKLKPKVLEDLQNNTDFTEDEIKKWYKCFMKDSPSGRISVDEFKKLYCRYFPLGDASKFAENVFRTFATDKSGVMDFREFMCGLHVTSRGTPDEKIAWAFSMYDLDGDGFIEKHEMIEMIAAVHKMVGFPTKRLTDDELTPEQRTEKIFLKMDKNNDGKLSVDEFLEGARMDPSVVRLVLGDHKFECK</sequence>
<keyword evidence="2" id="KW-1185">Reference proteome</keyword>
<evidence type="ECO:0000313" key="1">
    <source>
        <dbReference type="EMBL" id="KAG0430942.1"/>
    </source>
</evidence>
<accession>A0AC60QAC7</accession>
<organism evidence="1 2">
    <name type="scientific">Ixodes persulcatus</name>
    <name type="common">Taiga tick</name>
    <dbReference type="NCBI Taxonomy" id="34615"/>
    <lineage>
        <taxon>Eukaryota</taxon>
        <taxon>Metazoa</taxon>
        <taxon>Ecdysozoa</taxon>
        <taxon>Arthropoda</taxon>
        <taxon>Chelicerata</taxon>
        <taxon>Arachnida</taxon>
        <taxon>Acari</taxon>
        <taxon>Parasitiformes</taxon>
        <taxon>Ixodida</taxon>
        <taxon>Ixodoidea</taxon>
        <taxon>Ixodidae</taxon>
        <taxon>Ixodinae</taxon>
        <taxon>Ixodes</taxon>
    </lineage>
</organism>
<protein>
    <submittedName>
        <fullName evidence="1">Uncharacterized protein</fullName>
    </submittedName>
</protein>
<comment type="caution">
    <text evidence="1">The sequence shown here is derived from an EMBL/GenBank/DDBJ whole genome shotgun (WGS) entry which is preliminary data.</text>
</comment>
<reference evidence="1 2" key="1">
    <citation type="journal article" date="2020" name="Cell">
        <title>Large-Scale Comparative Analyses of Tick Genomes Elucidate Their Genetic Diversity and Vector Capacities.</title>
        <authorList>
            <consortium name="Tick Genome and Microbiome Consortium (TIGMIC)"/>
            <person name="Jia N."/>
            <person name="Wang J."/>
            <person name="Shi W."/>
            <person name="Du L."/>
            <person name="Sun Y."/>
            <person name="Zhan W."/>
            <person name="Jiang J.F."/>
            <person name="Wang Q."/>
            <person name="Zhang B."/>
            <person name="Ji P."/>
            <person name="Bell-Sakyi L."/>
            <person name="Cui X.M."/>
            <person name="Yuan T.T."/>
            <person name="Jiang B.G."/>
            <person name="Yang W.F."/>
            <person name="Lam T.T."/>
            <person name="Chang Q.C."/>
            <person name="Ding S.J."/>
            <person name="Wang X.J."/>
            <person name="Zhu J.G."/>
            <person name="Ruan X.D."/>
            <person name="Zhao L."/>
            <person name="Wei J.T."/>
            <person name="Ye R.Z."/>
            <person name="Que T.C."/>
            <person name="Du C.H."/>
            <person name="Zhou Y.H."/>
            <person name="Cheng J.X."/>
            <person name="Dai P.F."/>
            <person name="Guo W.B."/>
            <person name="Han X.H."/>
            <person name="Huang E.J."/>
            <person name="Li L.F."/>
            <person name="Wei W."/>
            <person name="Gao Y.C."/>
            <person name="Liu J.Z."/>
            <person name="Shao H.Z."/>
            <person name="Wang X."/>
            <person name="Wang C.C."/>
            <person name="Yang T.C."/>
            <person name="Huo Q.B."/>
            <person name="Li W."/>
            <person name="Chen H.Y."/>
            <person name="Chen S.E."/>
            <person name="Zhou L.G."/>
            <person name="Ni X.B."/>
            <person name="Tian J.H."/>
            <person name="Sheng Y."/>
            <person name="Liu T."/>
            <person name="Pan Y.S."/>
            <person name="Xia L.Y."/>
            <person name="Li J."/>
            <person name="Zhao F."/>
            <person name="Cao W.C."/>
        </authorList>
    </citation>
    <scope>NUCLEOTIDE SEQUENCE [LARGE SCALE GENOMIC DNA]</scope>
    <source>
        <strain evidence="1">Iper-2018</strain>
    </source>
</reference>